<comment type="catalytic activity">
    <reaction evidence="1">
        <text>ATP-dependent breakage, passage and rejoining of double-stranded DNA.</text>
        <dbReference type="EC" id="5.6.2.2"/>
    </reaction>
</comment>
<dbReference type="InterPro" id="IPR000565">
    <property type="entry name" value="Topo_IIA_B"/>
</dbReference>
<dbReference type="GO" id="GO:0003918">
    <property type="term" value="F:DNA topoisomerase type II (double strand cut, ATP-hydrolyzing) activity"/>
    <property type="evidence" value="ECO:0007669"/>
    <property type="project" value="UniProtKB-EC"/>
</dbReference>
<evidence type="ECO:0000256" key="4">
    <source>
        <dbReference type="ARBA" id="ARBA00022741"/>
    </source>
</evidence>
<feature type="domain" description="DNA gyrase B subunit C-terminal" evidence="9">
    <location>
        <begin position="7"/>
        <end position="69"/>
    </location>
</feature>
<sequence length="79" mass="9302">YIDGISKKGIEIQRYKGLGEMNPQQLWETTMNPLTRTMRLVTIDDFNRTKEIFELLMGDKVEPRRKFIEENAKLANLDV</sequence>
<dbReference type="EC" id="5.6.2.2" evidence="3"/>
<gene>
    <name evidence="10" type="ORF">ENM99_01910</name>
</gene>
<evidence type="ECO:0000256" key="5">
    <source>
        <dbReference type="ARBA" id="ARBA00022840"/>
    </source>
</evidence>
<evidence type="ECO:0000256" key="3">
    <source>
        <dbReference type="ARBA" id="ARBA00012895"/>
    </source>
</evidence>
<dbReference type="PANTHER" id="PTHR45866:SF1">
    <property type="entry name" value="DNA GYRASE SUBUNIT B, MITOCHONDRIAL"/>
    <property type="match status" value="1"/>
</dbReference>
<evidence type="ECO:0000256" key="6">
    <source>
        <dbReference type="ARBA" id="ARBA00023029"/>
    </source>
</evidence>
<dbReference type="GO" id="GO:0006265">
    <property type="term" value="P:DNA topological change"/>
    <property type="evidence" value="ECO:0007669"/>
    <property type="project" value="InterPro"/>
</dbReference>
<dbReference type="EMBL" id="DRZX01000091">
    <property type="protein sequence ID" value="HHS48604.1"/>
    <property type="molecule type" value="Genomic_DNA"/>
</dbReference>
<proteinExistence type="inferred from homology"/>
<reference evidence="10" key="1">
    <citation type="journal article" date="2020" name="mSystems">
        <title>Genome- and Community-Level Interaction Insights into Carbon Utilization and Element Cycling Functions of Hydrothermarchaeota in Hydrothermal Sediment.</title>
        <authorList>
            <person name="Zhou Z."/>
            <person name="Liu Y."/>
            <person name="Xu W."/>
            <person name="Pan J."/>
            <person name="Luo Z.H."/>
            <person name="Li M."/>
        </authorList>
    </citation>
    <scope>NUCLEOTIDE SEQUENCE [LARGE SCALE GENOMIC DNA]</scope>
    <source>
        <strain evidence="10">SpSt-1135</strain>
    </source>
</reference>
<evidence type="ECO:0000256" key="8">
    <source>
        <dbReference type="ARBA" id="ARBA00023235"/>
    </source>
</evidence>
<feature type="non-terminal residue" evidence="10">
    <location>
        <position position="1"/>
    </location>
</feature>
<dbReference type="PRINTS" id="PR01159">
    <property type="entry name" value="DNAGYRASEB"/>
</dbReference>
<protein>
    <recommendedName>
        <fullName evidence="3">DNA topoisomerase (ATP-hydrolyzing)</fullName>
        <ecNumber evidence="3">5.6.2.2</ecNumber>
    </recommendedName>
</protein>
<organism evidence="10">
    <name type="scientific">Desulfurella acetivorans</name>
    <dbReference type="NCBI Taxonomy" id="33002"/>
    <lineage>
        <taxon>Bacteria</taxon>
        <taxon>Pseudomonadati</taxon>
        <taxon>Campylobacterota</taxon>
        <taxon>Desulfurellia</taxon>
        <taxon>Desulfurellales</taxon>
        <taxon>Desulfurellaceae</taxon>
        <taxon>Desulfurella</taxon>
    </lineage>
</organism>
<dbReference type="InterPro" id="IPR013760">
    <property type="entry name" value="Topo_IIA-like_dom_sf"/>
</dbReference>
<name>A0A7C6A6D2_DESAE</name>
<dbReference type="InterPro" id="IPR013759">
    <property type="entry name" value="Topo_IIA_B_C"/>
</dbReference>
<dbReference type="GO" id="GO:0003677">
    <property type="term" value="F:DNA binding"/>
    <property type="evidence" value="ECO:0007669"/>
    <property type="project" value="UniProtKB-KW"/>
</dbReference>
<keyword evidence="5" id="KW-0067">ATP-binding</keyword>
<evidence type="ECO:0000256" key="1">
    <source>
        <dbReference type="ARBA" id="ARBA00000185"/>
    </source>
</evidence>
<keyword evidence="6" id="KW-0799">Topoisomerase</keyword>
<dbReference type="SUPFAM" id="SSF56719">
    <property type="entry name" value="Type II DNA topoisomerase"/>
    <property type="match status" value="1"/>
</dbReference>
<keyword evidence="8" id="KW-0413">Isomerase</keyword>
<dbReference type="InterPro" id="IPR002288">
    <property type="entry name" value="DNA_gyrase_B_C"/>
</dbReference>
<dbReference type="Proteomes" id="UP000886400">
    <property type="component" value="Unassembled WGS sequence"/>
</dbReference>
<dbReference type="AlphaFoldDB" id="A0A7C6A6D2"/>
<dbReference type="Gene3D" id="3.40.50.670">
    <property type="match status" value="1"/>
</dbReference>
<dbReference type="Pfam" id="PF00986">
    <property type="entry name" value="DNA_gyraseB_C"/>
    <property type="match status" value="1"/>
</dbReference>
<dbReference type="PANTHER" id="PTHR45866">
    <property type="entry name" value="DNA GYRASE/TOPOISOMERASE SUBUNIT B"/>
    <property type="match status" value="1"/>
</dbReference>
<comment type="similarity">
    <text evidence="2">Belongs to the type II topoisomerase GyrB family.</text>
</comment>
<keyword evidence="7" id="KW-0238">DNA-binding</keyword>
<evidence type="ECO:0000259" key="9">
    <source>
        <dbReference type="Pfam" id="PF00986"/>
    </source>
</evidence>
<evidence type="ECO:0000256" key="2">
    <source>
        <dbReference type="ARBA" id="ARBA00010708"/>
    </source>
</evidence>
<keyword evidence="4" id="KW-0547">Nucleotide-binding</keyword>
<dbReference type="GO" id="GO:0005524">
    <property type="term" value="F:ATP binding"/>
    <property type="evidence" value="ECO:0007669"/>
    <property type="project" value="UniProtKB-KW"/>
</dbReference>
<evidence type="ECO:0000313" key="10">
    <source>
        <dbReference type="EMBL" id="HHS48604.1"/>
    </source>
</evidence>
<evidence type="ECO:0000256" key="7">
    <source>
        <dbReference type="ARBA" id="ARBA00023125"/>
    </source>
</evidence>
<comment type="caution">
    <text evidence="10">The sequence shown here is derived from an EMBL/GenBank/DDBJ whole genome shotgun (WGS) entry which is preliminary data.</text>
</comment>
<accession>A0A7C6A6D2</accession>